<dbReference type="InterPro" id="IPR008320">
    <property type="entry name" value="UCP032025"/>
</dbReference>
<organism evidence="1 2">
    <name type="scientific">Sphingobium chlorophenolicum</name>
    <dbReference type="NCBI Taxonomy" id="46429"/>
    <lineage>
        <taxon>Bacteria</taxon>
        <taxon>Pseudomonadati</taxon>
        <taxon>Pseudomonadota</taxon>
        <taxon>Alphaproteobacteria</taxon>
        <taxon>Sphingomonadales</taxon>
        <taxon>Sphingomonadaceae</taxon>
        <taxon>Sphingobium</taxon>
    </lineage>
</organism>
<dbReference type="EMBL" id="JFHR01000024">
    <property type="protein sequence ID" value="KEQ53323.1"/>
    <property type="molecule type" value="Genomic_DNA"/>
</dbReference>
<protein>
    <recommendedName>
        <fullName evidence="3">DUF1489 family protein</fullName>
    </recommendedName>
</protein>
<dbReference type="PATRIC" id="fig|46429.4.peg.2307"/>
<sequence length="132" mass="14916">MPLHLTKIAFRSESPATLRTWLEGHAEEARLTTRYLPKRIEELAGGSLFWIHGHQLVGRSPILGFQETGQGRYWIRLEPRLIPVRALPKRAHQGWRYLEDKDAPADLGSGEANDLDAMSPKLLGELSRLGLL</sequence>
<dbReference type="AlphaFoldDB" id="A0A081RDQ0"/>
<name>A0A081RDQ0_SPHCR</name>
<evidence type="ECO:0000313" key="1">
    <source>
        <dbReference type="EMBL" id="KEQ53323.1"/>
    </source>
</evidence>
<dbReference type="Proteomes" id="UP000028411">
    <property type="component" value="Unassembled WGS sequence"/>
</dbReference>
<dbReference type="eggNOG" id="COG5458">
    <property type="taxonomic scope" value="Bacteria"/>
</dbReference>
<accession>A0A081RDQ0</accession>
<dbReference type="RefSeq" id="WP_037451689.1">
    <property type="nucleotide sequence ID" value="NZ_JFHR01000024.1"/>
</dbReference>
<dbReference type="Pfam" id="PF07370">
    <property type="entry name" value="DUF1489"/>
    <property type="match status" value="1"/>
</dbReference>
<evidence type="ECO:0000313" key="2">
    <source>
        <dbReference type="Proteomes" id="UP000028411"/>
    </source>
</evidence>
<comment type="caution">
    <text evidence="1">The sequence shown here is derived from an EMBL/GenBank/DDBJ whole genome shotgun (WGS) entry which is preliminary data.</text>
</comment>
<reference evidence="1 2" key="1">
    <citation type="submission" date="2014-02" db="EMBL/GenBank/DDBJ databases">
        <title>Whole genome sequence of Sphingobium chlorophenolicum NBRC 16172.</title>
        <authorList>
            <person name="Gan H.M."/>
            <person name="Gan H.Y."/>
            <person name="Chew T.H."/>
            <person name="Savka M.A."/>
        </authorList>
    </citation>
    <scope>NUCLEOTIDE SEQUENCE [LARGE SCALE GENOMIC DNA]</scope>
    <source>
        <strain evidence="1 2">NBRC 16172</strain>
    </source>
</reference>
<evidence type="ECO:0008006" key="3">
    <source>
        <dbReference type="Google" id="ProtNLM"/>
    </source>
</evidence>
<gene>
    <name evidence="1" type="ORF">BV95_02330</name>
</gene>
<dbReference type="OrthoDB" id="9798292at2"/>
<dbReference type="PIRSF" id="PIRSF032025">
    <property type="entry name" value="UCP032025"/>
    <property type="match status" value="1"/>
</dbReference>
<proteinExistence type="predicted"/>